<reference evidence="3" key="1">
    <citation type="submission" date="2023-07" db="EMBL/GenBank/DDBJ databases">
        <authorList>
            <person name="Kim M."/>
        </authorList>
    </citation>
    <scope>NUCLEOTIDE SEQUENCE</scope>
    <source>
        <strain evidence="3">BIUV-7</strain>
    </source>
</reference>
<dbReference type="RefSeq" id="WP_303539465.1">
    <property type="nucleotide sequence ID" value="NZ_JAUOTP010000001.1"/>
</dbReference>
<evidence type="ECO:0000256" key="2">
    <source>
        <dbReference type="SAM" id="SignalP"/>
    </source>
</evidence>
<gene>
    <name evidence="3" type="ORF">Q4F19_02025</name>
</gene>
<feature type="signal peptide" evidence="2">
    <location>
        <begin position="1"/>
        <end position="19"/>
    </location>
</feature>
<dbReference type="SUPFAM" id="SSF56784">
    <property type="entry name" value="HAD-like"/>
    <property type="match status" value="1"/>
</dbReference>
<feature type="chain" id="PRO_5046942415" evidence="2">
    <location>
        <begin position="20"/>
        <end position="294"/>
    </location>
</feature>
<dbReference type="InterPro" id="IPR005519">
    <property type="entry name" value="Acid_phosphat_B-like"/>
</dbReference>
<dbReference type="Pfam" id="PF03767">
    <property type="entry name" value="Acid_phosphat_B"/>
    <property type="match status" value="1"/>
</dbReference>
<evidence type="ECO:0000256" key="1">
    <source>
        <dbReference type="ARBA" id="ARBA00022729"/>
    </source>
</evidence>
<comment type="caution">
    <text evidence="3">The sequence shown here is derived from an EMBL/GenBank/DDBJ whole genome shotgun (WGS) entry which is preliminary data.</text>
</comment>
<protein>
    <submittedName>
        <fullName evidence="3">HAD family acid phosphatase</fullName>
    </submittedName>
</protein>
<accession>A0ABT8Y4B6</accession>
<evidence type="ECO:0000313" key="4">
    <source>
        <dbReference type="Proteomes" id="UP001169764"/>
    </source>
</evidence>
<evidence type="ECO:0000313" key="3">
    <source>
        <dbReference type="EMBL" id="MDO6413149.1"/>
    </source>
</evidence>
<dbReference type="InterPro" id="IPR036412">
    <property type="entry name" value="HAD-like_sf"/>
</dbReference>
<proteinExistence type="predicted"/>
<dbReference type="Gene3D" id="3.40.50.1000">
    <property type="entry name" value="HAD superfamily/HAD-like"/>
    <property type="match status" value="1"/>
</dbReference>
<name>A0ABT8Y4B6_9SPHN</name>
<dbReference type="EMBL" id="JAUOTP010000001">
    <property type="protein sequence ID" value="MDO6413149.1"/>
    <property type="molecule type" value="Genomic_DNA"/>
</dbReference>
<keyword evidence="4" id="KW-1185">Reference proteome</keyword>
<dbReference type="PROSITE" id="PS51257">
    <property type="entry name" value="PROKAR_LIPOPROTEIN"/>
    <property type="match status" value="1"/>
</dbReference>
<dbReference type="Proteomes" id="UP001169764">
    <property type="component" value="Unassembled WGS sequence"/>
</dbReference>
<dbReference type="InterPro" id="IPR023214">
    <property type="entry name" value="HAD_sf"/>
</dbReference>
<sequence>MRAPALAAALLLLSGCAAVGPHAPQAAIAPAAVPKTYQWLQGSGEAAALSRQSYGALTRYVLATVAERAKGGPVEGAVLADGAALRSPAWAACGAKPAAIVLDMDETAILNTGANYDSARRGDPAFDVPRWDAWEQDGASFVDPVPGAVEALAALRAAGVTPIFISNRQARFSGQATQALAAAGLGDASAGRTMFLREAGTSSGKDMRRATVAAQWCVLAMIGDQLGDFSDLFNAKGMDPDTRRKLAELPGVAARWGQGWFLIPNPVYGPGVVGTLEQVFPDHRWPGPQTKETK</sequence>
<keyword evidence="1 2" id="KW-0732">Signal</keyword>
<organism evidence="3 4">
    <name type="scientific">Sphingomonas natans</name>
    <dbReference type="NCBI Taxonomy" id="3063330"/>
    <lineage>
        <taxon>Bacteria</taxon>
        <taxon>Pseudomonadati</taxon>
        <taxon>Pseudomonadota</taxon>
        <taxon>Alphaproteobacteria</taxon>
        <taxon>Sphingomonadales</taxon>
        <taxon>Sphingomonadaceae</taxon>
        <taxon>Sphingomonas</taxon>
    </lineage>
</organism>